<evidence type="ECO:0000313" key="8">
    <source>
        <dbReference type="Proteomes" id="UP000005954"/>
    </source>
</evidence>
<evidence type="ECO:0000259" key="6">
    <source>
        <dbReference type="Pfam" id="PF25371"/>
    </source>
</evidence>
<keyword evidence="5" id="KW-0443">Lipid metabolism</keyword>
<accession>A3SRI7</accession>
<dbReference type="AlphaFoldDB" id="A3SRI7"/>
<evidence type="ECO:0000256" key="4">
    <source>
        <dbReference type="ARBA" id="ARBA00022691"/>
    </source>
</evidence>
<dbReference type="Pfam" id="PF02353">
    <property type="entry name" value="CMAS"/>
    <property type="match status" value="1"/>
</dbReference>
<dbReference type="CDD" id="cd02440">
    <property type="entry name" value="AdoMet_MTases"/>
    <property type="match status" value="1"/>
</dbReference>
<protein>
    <submittedName>
        <fullName evidence="7">Cyclopropane-fatty-acyl-phospholipid synthase</fullName>
    </submittedName>
</protein>
<evidence type="ECO:0000256" key="1">
    <source>
        <dbReference type="ARBA" id="ARBA00010815"/>
    </source>
</evidence>
<keyword evidence="2" id="KW-0489">Methyltransferase</keyword>
<dbReference type="PANTHER" id="PTHR43667:SF1">
    <property type="entry name" value="CYCLOPROPANE-FATTY-ACYL-PHOSPHOLIPID SYNTHASE"/>
    <property type="match status" value="1"/>
</dbReference>
<dbReference type="HOGENOM" id="CLU_026434_6_1_5"/>
<dbReference type="STRING" id="89187.ISM_11500"/>
<feature type="domain" description="DUF7884" evidence="6">
    <location>
        <begin position="9"/>
        <end position="75"/>
    </location>
</feature>
<dbReference type="SUPFAM" id="SSF53335">
    <property type="entry name" value="S-adenosyl-L-methionine-dependent methyltransferases"/>
    <property type="match status" value="1"/>
</dbReference>
<comment type="similarity">
    <text evidence="1">Belongs to the CFA/CMAS family.</text>
</comment>
<dbReference type="GO" id="GO:0032259">
    <property type="term" value="P:methylation"/>
    <property type="evidence" value="ECO:0007669"/>
    <property type="project" value="UniProtKB-KW"/>
</dbReference>
<dbReference type="eggNOG" id="COG2230">
    <property type="taxonomic scope" value="Bacteria"/>
</dbReference>
<name>A3SRI7_ROSNI</name>
<dbReference type="InterPro" id="IPR003333">
    <property type="entry name" value="CMAS"/>
</dbReference>
<dbReference type="Proteomes" id="UP000005954">
    <property type="component" value="Unassembled WGS sequence"/>
</dbReference>
<keyword evidence="8" id="KW-1185">Reference proteome</keyword>
<dbReference type="InterPro" id="IPR057206">
    <property type="entry name" value="DUF7884"/>
</dbReference>
<evidence type="ECO:0000256" key="3">
    <source>
        <dbReference type="ARBA" id="ARBA00022679"/>
    </source>
</evidence>
<sequence length="410" mass="46741">MWVQVFDAFLEHLIRQGRLTVTLPSGRTQSYGSGEGAPEVAITLHDDTLPRKIVLSPDMAVGEAYMDGRLTIAGDDLRGFLSLALINIHAQGQPWFRRPLEYLRVALRHLKQFNPASRSRANVAHHYDLSGELYDLFLDADRQYSCAYFSNPGMTLEASQEAKKHHIARKLLIEPGMRVLDIGCGWGGMGLTLARDYGAEVTGITLSTEQHAMANRRAEEAGLAQRAKFLLTDYRDISGEFDRIVSVGMFEHVGVPHYETYFRSLRQLLTPEGVALIHTIGRSEPPGSTSPWITKYIFPGGYVPAMSETLRAIEHQKLVTTDVEVWRLHYAETLSHWLSRFEDNIDRARALYDDRFCRMWRYYLLASELTFRHATQVVFQFQLARDQRSVPLTRDYLYREAGLSTRRAAE</sequence>
<evidence type="ECO:0000256" key="5">
    <source>
        <dbReference type="ARBA" id="ARBA00023098"/>
    </source>
</evidence>
<keyword evidence="4" id="KW-0949">S-adenosyl-L-methionine</keyword>
<comment type="caution">
    <text evidence="7">The sequence shown here is derived from an EMBL/GenBank/DDBJ whole genome shotgun (WGS) entry which is preliminary data.</text>
</comment>
<dbReference type="RefSeq" id="WP_009814309.1">
    <property type="nucleotide sequence ID" value="NZ_CH724156.1"/>
</dbReference>
<dbReference type="GO" id="GO:0008168">
    <property type="term" value="F:methyltransferase activity"/>
    <property type="evidence" value="ECO:0007669"/>
    <property type="project" value="UniProtKB-KW"/>
</dbReference>
<dbReference type="OrthoDB" id="9782855at2"/>
<evidence type="ECO:0000256" key="2">
    <source>
        <dbReference type="ARBA" id="ARBA00022603"/>
    </source>
</evidence>
<evidence type="ECO:0000313" key="7">
    <source>
        <dbReference type="EMBL" id="EAP75210.1"/>
    </source>
</evidence>
<dbReference type="PIRSF" id="PIRSF003085">
    <property type="entry name" value="CMAS"/>
    <property type="match status" value="1"/>
</dbReference>
<gene>
    <name evidence="7" type="ORF">ISM_11500</name>
</gene>
<dbReference type="GO" id="GO:0008610">
    <property type="term" value="P:lipid biosynthetic process"/>
    <property type="evidence" value="ECO:0007669"/>
    <property type="project" value="InterPro"/>
</dbReference>
<dbReference type="EMBL" id="AALY01000004">
    <property type="protein sequence ID" value="EAP75210.1"/>
    <property type="molecule type" value="Genomic_DNA"/>
</dbReference>
<proteinExistence type="inferred from homology"/>
<dbReference type="Pfam" id="PF25371">
    <property type="entry name" value="DUF7884"/>
    <property type="match status" value="1"/>
</dbReference>
<dbReference type="Gene3D" id="3.40.50.150">
    <property type="entry name" value="Vaccinia Virus protein VP39"/>
    <property type="match status" value="1"/>
</dbReference>
<dbReference type="PANTHER" id="PTHR43667">
    <property type="entry name" value="CYCLOPROPANE-FATTY-ACYL-PHOSPHOLIPID SYNTHASE"/>
    <property type="match status" value="1"/>
</dbReference>
<keyword evidence="3" id="KW-0808">Transferase</keyword>
<dbReference type="InterPro" id="IPR050723">
    <property type="entry name" value="CFA/CMAS"/>
</dbReference>
<reference evidence="7 8" key="1">
    <citation type="submission" date="2005-12" db="EMBL/GenBank/DDBJ databases">
        <authorList>
            <person name="Moran M.A."/>
            <person name="Ferriera S."/>
            <person name="Johnson J."/>
            <person name="Kravitz S."/>
            <person name="Halpern A."/>
            <person name="Remington K."/>
            <person name="Beeson K."/>
            <person name="Tran B."/>
            <person name="Rogers Y.-H."/>
            <person name="Friedman R."/>
            <person name="Venter J.C."/>
        </authorList>
    </citation>
    <scope>NUCLEOTIDE SEQUENCE [LARGE SCALE GENOMIC DNA]</scope>
    <source>
        <strain evidence="8">ATCC BAA-591 / DSM 15170 / ISM</strain>
    </source>
</reference>
<dbReference type="InterPro" id="IPR029063">
    <property type="entry name" value="SAM-dependent_MTases_sf"/>
</dbReference>
<organism evidence="7 8">
    <name type="scientific">Roseovarius nubinhibens (strain ATCC BAA-591 / DSM 15170 / ISM)</name>
    <dbReference type="NCBI Taxonomy" id="89187"/>
    <lineage>
        <taxon>Bacteria</taxon>
        <taxon>Pseudomonadati</taxon>
        <taxon>Pseudomonadota</taxon>
        <taxon>Alphaproteobacteria</taxon>
        <taxon>Rhodobacterales</taxon>
        <taxon>Roseobacteraceae</taxon>
        <taxon>Roseovarius</taxon>
    </lineage>
</organism>